<dbReference type="OrthoDB" id="9915186at2"/>
<dbReference type="AlphaFoldDB" id="A0A0A2WLD8"/>
<organism evidence="1 2">
    <name type="scientific">Lysobacter dokdonensis DS-58</name>
    <dbReference type="NCBI Taxonomy" id="1300345"/>
    <lineage>
        <taxon>Bacteria</taxon>
        <taxon>Pseudomonadati</taxon>
        <taxon>Pseudomonadota</taxon>
        <taxon>Gammaproteobacteria</taxon>
        <taxon>Lysobacterales</taxon>
        <taxon>Lysobacteraceae</taxon>
        <taxon>Noviluteimonas</taxon>
    </lineage>
</organism>
<keyword evidence="2" id="KW-1185">Reference proteome</keyword>
<sequence>MAHEIFFGDGFVEAIYMGNVTYAERLSVLKALAESKDAAIEVPLLINFLDAVLVDPDDQLNFMAHVMSQPEIQGRFIAMVGLSGEHARAAVLAAAALDAHLRVFNDRDQALSWLGQRTQRFEVGA</sequence>
<comment type="caution">
    <text evidence="1">The sequence shown here is derived from an EMBL/GenBank/DDBJ whole genome shotgun (WGS) entry which is preliminary data.</text>
</comment>
<gene>
    <name evidence="1" type="ORF">LF41_1140</name>
</gene>
<dbReference type="EMBL" id="JRKJ01000002">
    <property type="protein sequence ID" value="KGQ20603.1"/>
    <property type="molecule type" value="Genomic_DNA"/>
</dbReference>
<dbReference type="Proteomes" id="UP000030518">
    <property type="component" value="Unassembled WGS sequence"/>
</dbReference>
<dbReference type="RefSeq" id="WP_036165126.1">
    <property type="nucleotide sequence ID" value="NZ_JRKJ01000002.1"/>
</dbReference>
<name>A0A0A2WLD8_9GAMM</name>
<evidence type="ECO:0000313" key="2">
    <source>
        <dbReference type="Proteomes" id="UP000030518"/>
    </source>
</evidence>
<accession>A0A0A2WLD8</accession>
<evidence type="ECO:0000313" key="1">
    <source>
        <dbReference type="EMBL" id="KGQ20603.1"/>
    </source>
</evidence>
<reference evidence="1 2" key="1">
    <citation type="submission" date="2014-09" db="EMBL/GenBank/DDBJ databases">
        <title>Genome sequences of Lysobacter dokdonensis DS-58.</title>
        <authorList>
            <person name="Kim J.F."/>
            <person name="Kwak M.-J."/>
        </authorList>
    </citation>
    <scope>NUCLEOTIDE SEQUENCE [LARGE SCALE GENOMIC DNA]</scope>
    <source>
        <strain evidence="1 2">DS-58</strain>
    </source>
</reference>
<protein>
    <recommendedName>
        <fullName evidence="3">STAS/SEC14 domain-containing protein</fullName>
    </recommendedName>
</protein>
<evidence type="ECO:0008006" key="3">
    <source>
        <dbReference type="Google" id="ProtNLM"/>
    </source>
</evidence>
<proteinExistence type="predicted"/>